<dbReference type="Gene3D" id="2.30.110.10">
    <property type="entry name" value="Electron Transport, Fmn-binding Protein, Chain A"/>
    <property type="match status" value="1"/>
</dbReference>
<sequence length="161" mass="17917">MIMDDRLFRNAMGNFATGITVITTEAEGMQHGMTANAFMSVSLHPKLVAISIGNNAKMLNYIKQAKKFAVSFLAQDQQEISMLFAGQIKDGRQYEFARLNGMPIIEGALVNLTCNVVSKYEAGDHTLFFGEVTEMISNEGDALLYFKGAYRHLHVLEEKLT</sequence>
<dbReference type="PANTHER" id="PTHR30466">
    <property type="entry name" value="FLAVIN REDUCTASE"/>
    <property type="match status" value="1"/>
</dbReference>
<evidence type="ECO:0000313" key="3">
    <source>
        <dbReference type="EMBL" id="KIL45120.1"/>
    </source>
</evidence>
<dbReference type="InterPro" id="IPR012349">
    <property type="entry name" value="Split_barrel_FMN-bd"/>
</dbReference>
<gene>
    <name evidence="3" type="ORF">KP78_26640</name>
</gene>
<dbReference type="PATRIC" id="fig|889306.3.peg.2677"/>
<dbReference type="SMART" id="SM00903">
    <property type="entry name" value="Flavin_Reduct"/>
    <property type="match status" value="1"/>
</dbReference>
<evidence type="ECO:0000313" key="4">
    <source>
        <dbReference type="Proteomes" id="UP000031938"/>
    </source>
</evidence>
<dbReference type="SUPFAM" id="SSF50475">
    <property type="entry name" value="FMN-binding split barrel"/>
    <property type="match status" value="1"/>
</dbReference>
<organism evidence="3 4">
    <name type="scientific">Jeotgalibacillus soli</name>
    <dbReference type="NCBI Taxonomy" id="889306"/>
    <lineage>
        <taxon>Bacteria</taxon>
        <taxon>Bacillati</taxon>
        <taxon>Bacillota</taxon>
        <taxon>Bacilli</taxon>
        <taxon>Bacillales</taxon>
        <taxon>Caryophanaceae</taxon>
        <taxon>Jeotgalibacillus</taxon>
    </lineage>
</organism>
<dbReference type="InterPro" id="IPR050268">
    <property type="entry name" value="NADH-dep_flavin_reductase"/>
</dbReference>
<name>A0A0C2R4F3_9BACL</name>
<reference evidence="3 4" key="1">
    <citation type="submission" date="2015-01" db="EMBL/GenBank/DDBJ databases">
        <title>Genome sequencing of Jeotgalibacillus soli.</title>
        <authorList>
            <person name="Goh K.M."/>
            <person name="Chan K.-G."/>
            <person name="Yaakop A.S."/>
            <person name="Ee R."/>
            <person name="Gan H.M."/>
            <person name="Chan C.S."/>
        </authorList>
    </citation>
    <scope>NUCLEOTIDE SEQUENCE [LARGE SCALE GENOMIC DNA]</scope>
    <source>
        <strain evidence="3 4">P9</strain>
    </source>
</reference>
<evidence type="ECO:0000256" key="1">
    <source>
        <dbReference type="ARBA" id="ARBA00023002"/>
    </source>
</evidence>
<keyword evidence="4" id="KW-1185">Reference proteome</keyword>
<dbReference type="AlphaFoldDB" id="A0A0C2R4F3"/>
<dbReference type="STRING" id="889306.KP78_26640"/>
<feature type="domain" description="Flavin reductase like" evidence="2">
    <location>
        <begin position="12"/>
        <end position="152"/>
    </location>
</feature>
<dbReference type="Pfam" id="PF01613">
    <property type="entry name" value="Flavin_Reduct"/>
    <property type="match status" value="1"/>
</dbReference>
<dbReference type="InterPro" id="IPR002563">
    <property type="entry name" value="Flavin_Rdtase-like_dom"/>
</dbReference>
<accession>A0A0C2R4F3</accession>
<keyword evidence="1" id="KW-0560">Oxidoreductase</keyword>
<dbReference type="PANTHER" id="PTHR30466:SF1">
    <property type="entry name" value="FMN REDUCTASE (NADH) RUTF"/>
    <property type="match status" value="1"/>
</dbReference>
<dbReference type="EMBL" id="JXRP01000018">
    <property type="protein sequence ID" value="KIL45120.1"/>
    <property type="molecule type" value="Genomic_DNA"/>
</dbReference>
<proteinExistence type="predicted"/>
<dbReference type="GO" id="GO:0010181">
    <property type="term" value="F:FMN binding"/>
    <property type="evidence" value="ECO:0007669"/>
    <property type="project" value="InterPro"/>
</dbReference>
<dbReference type="GO" id="GO:0042602">
    <property type="term" value="F:riboflavin reductase (NADPH) activity"/>
    <property type="evidence" value="ECO:0007669"/>
    <property type="project" value="TreeGrafter"/>
</dbReference>
<protein>
    <recommendedName>
        <fullName evidence="2">Flavin reductase like domain-containing protein</fullName>
    </recommendedName>
</protein>
<evidence type="ECO:0000259" key="2">
    <source>
        <dbReference type="SMART" id="SM00903"/>
    </source>
</evidence>
<dbReference type="Proteomes" id="UP000031938">
    <property type="component" value="Unassembled WGS sequence"/>
</dbReference>
<comment type="caution">
    <text evidence="3">The sequence shown here is derived from an EMBL/GenBank/DDBJ whole genome shotgun (WGS) entry which is preliminary data.</text>
</comment>